<keyword evidence="1" id="KW-1133">Transmembrane helix</keyword>
<evidence type="ECO:0000313" key="3">
    <source>
        <dbReference type="Proteomes" id="UP000060630"/>
    </source>
</evidence>
<protein>
    <submittedName>
        <fullName evidence="2">Uncharacterized protein</fullName>
    </submittedName>
</protein>
<comment type="caution">
    <text evidence="2">The sequence shown here is derived from an EMBL/GenBank/DDBJ whole genome shotgun (WGS) entry which is preliminary data.</text>
</comment>
<evidence type="ECO:0000256" key="1">
    <source>
        <dbReference type="SAM" id="Phobius"/>
    </source>
</evidence>
<dbReference type="EMBL" id="LPHD01000199">
    <property type="protein sequence ID" value="KWA72269.1"/>
    <property type="molecule type" value="Genomic_DNA"/>
</dbReference>
<keyword evidence="1" id="KW-0472">Membrane</keyword>
<proteinExistence type="predicted"/>
<dbReference type="Proteomes" id="UP000060630">
    <property type="component" value="Unassembled WGS sequence"/>
</dbReference>
<keyword evidence="1" id="KW-0812">Transmembrane</keyword>
<feature type="transmembrane region" description="Helical" evidence="1">
    <location>
        <begin position="54"/>
        <end position="75"/>
    </location>
</feature>
<organism evidence="2 3">
    <name type="scientific">Burkholderia ubonensis</name>
    <dbReference type="NCBI Taxonomy" id="101571"/>
    <lineage>
        <taxon>Bacteria</taxon>
        <taxon>Pseudomonadati</taxon>
        <taxon>Pseudomonadota</taxon>
        <taxon>Betaproteobacteria</taxon>
        <taxon>Burkholderiales</taxon>
        <taxon>Burkholderiaceae</taxon>
        <taxon>Burkholderia</taxon>
        <taxon>Burkholderia cepacia complex</taxon>
    </lineage>
</organism>
<evidence type="ECO:0000313" key="2">
    <source>
        <dbReference type="EMBL" id="KWA72269.1"/>
    </source>
</evidence>
<gene>
    <name evidence="2" type="ORF">WL29_06535</name>
</gene>
<sequence length="92" mass="9806">MHARGLAIGSLRSGHSILPETAMQSCCPRRTAFAGPLSPASLRKEPRNVSRSRAARSAFAAAGAFVLGIVGWRWLESLLNSIPDSNDDFGIV</sequence>
<name>A0A119H829_9BURK</name>
<reference evidence="2 3" key="1">
    <citation type="submission" date="2015-11" db="EMBL/GenBank/DDBJ databases">
        <title>Expanding the genomic diversity of Burkholderia species for the development of highly accurate diagnostics.</title>
        <authorList>
            <person name="Sahl J."/>
            <person name="Keim P."/>
            <person name="Wagner D."/>
        </authorList>
    </citation>
    <scope>NUCLEOTIDE SEQUENCE [LARGE SCALE GENOMIC DNA]</scope>
    <source>
        <strain evidence="2 3">MSMB2087WGS</strain>
    </source>
</reference>
<accession>A0A119H829</accession>
<dbReference type="AlphaFoldDB" id="A0A119H829"/>